<keyword evidence="2" id="KW-0677">Repeat</keyword>
<feature type="region of interest" description="Disordered" evidence="6">
    <location>
        <begin position="1"/>
        <end position="61"/>
    </location>
</feature>
<feature type="domain" description="C2H2-type" evidence="7">
    <location>
        <begin position="704"/>
        <end position="731"/>
    </location>
</feature>
<proteinExistence type="predicted"/>
<evidence type="ECO:0000313" key="9">
    <source>
        <dbReference type="Proteomes" id="UP001652640"/>
    </source>
</evidence>
<reference evidence="10" key="2">
    <citation type="submission" date="2025-08" db="UniProtKB">
        <authorList>
            <consortium name="RefSeq"/>
        </authorList>
    </citation>
    <scope>IDENTIFICATION</scope>
    <source>
        <tissue evidence="10">Tongue muscle</tissue>
    </source>
</reference>
<evidence type="ECO:0000256" key="3">
    <source>
        <dbReference type="ARBA" id="ARBA00022771"/>
    </source>
</evidence>
<dbReference type="PANTHER" id="PTHR19818">
    <property type="entry name" value="ZINC FINGER PROTEIN ZIC AND GLI"/>
    <property type="match status" value="1"/>
</dbReference>
<dbReference type="Pfam" id="PF01352">
    <property type="entry name" value="KRAB"/>
    <property type="match status" value="2"/>
</dbReference>
<evidence type="ECO:0000256" key="4">
    <source>
        <dbReference type="ARBA" id="ARBA00022833"/>
    </source>
</evidence>
<feature type="domain" description="KRAB" evidence="8">
    <location>
        <begin position="66"/>
        <end position="138"/>
    </location>
</feature>
<keyword evidence="1" id="KW-0479">Metal-binding</keyword>
<evidence type="ECO:0000256" key="2">
    <source>
        <dbReference type="ARBA" id="ARBA00022737"/>
    </source>
</evidence>
<feature type="domain" description="C2H2-type" evidence="7">
    <location>
        <begin position="480"/>
        <end position="507"/>
    </location>
</feature>
<dbReference type="Pfam" id="PF13465">
    <property type="entry name" value="zf-H2C2_2"/>
    <property type="match status" value="1"/>
</dbReference>
<dbReference type="CDD" id="cd07765">
    <property type="entry name" value="KRAB_A-box"/>
    <property type="match status" value="2"/>
</dbReference>
<evidence type="ECO:0000313" key="10">
    <source>
        <dbReference type="RefSeq" id="XP_070318978.1"/>
    </source>
</evidence>
<evidence type="ECO:0000259" key="7">
    <source>
        <dbReference type="PROSITE" id="PS50157"/>
    </source>
</evidence>
<feature type="domain" description="C2H2-type" evidence="7">
    <location>
        <begin position="676"/>
        <end position="703"/>
    </location>
</feature>
<evidence type="ECO:0000256" key="1">
    <source>
        <dbReference type="ARBA" id="ARBA00022723"/>
    </source>
</evidence>
<organism evidence="9 10">
    <name type="scientific">Odocoileus virginianus</name>
    <name type="common">White-tailed deer</name>
    <dbReference type="NCBI Taxonomy" id="9874"/>
    <lineage>
        <taxon>Eukaryota</taxon>
        <taxon>Metazoa</taxon>
        <taxon>Chordata</taxon>
        <taxon>Craniata</taxon>
        <taxon>Vertebrata</taxon>
        <taxon>Euteleostomi</taxon>
        <taxon>Mammalia</taxon>
        <taxon>Eutheria</taxon>
        <taxon>Laurasiatheria</taxon>
        <taxon>Artiodactyla</taxon>
        <taxon>Ruminantia</taxon>
        <taxon>Pecora</taxon>
        <taxon>Cervidae</taxon>
        <taxon>Odocoileinae</taxon>
        <taxon>Odocoileus</taxon>
    </lineage>
</organism>
<feature type="domain" description="KRAB" evidence="8">
    <location>
        <begin position="288"/>
        <end position="360"/>
    </location>
</feature>
<dbReference type="PANTHER" id="PTHR19818:SF157">
    <property type="entry name" value="C2H2-TYPE DOMAIN-CONTAINING PROTEIN"/>
    <property type="match status" value="1"/>
</dbReference>
<feature type="compositionally biased region" description="Low complexity" evidence="6">
    <location>
        <begin position="1"/>
        <end position="20"/>
    </location>
</feature>
<dbReference type="SMART" id="SM00349">
    <property type="entry name" value="KRAB"/>
    <property type="match status" value="2"/>
</dbReference>
<feature type="domain" description="C2H2-type" evidence="7">
    <location>
        <begin position="452"/>
        <end position="479"/>
    </location>
</feature>
<dbReference type="PROSITE" id="PS00028">
    <property type="entry name" value="ZINC_FINGER_C2H2_1"/>
    <property type="match status" value="10"/>
</dbReference>
<dbReference type="Gene3D" id="6.10.140.140">
    <property type="match status" value="2"/>
</dbReference>
<dbReference type="Gene3D" id="3.30.160.60">
    <property type="entry name" value="Classic Zinc Finger"/>
    <property type="match status" value="10"/>
</dbReference>
<accession>A0ABM4HTT7</accession>
<reference evidence="9" key="1">
    <citation type="journal article" date="2022" name="J. Hered.">
        <title>A De Novo Chromosome-Level Genome Assembly of the White-Tailed Deer, Odocoileus Virginianus.</title>
        <authorList>
            <person name="London E.W."/>
            <person name="Roca A.L."/>
            <person name="Novakofski J.E."/>
            <person name="Mateus-Pinilla N.E."/>
        </authorList>
    </citation>
    <scope>NUCLEOTIDE SEQUENCE [LARGE SCALE GENOMIC DNA]</scope>
</reference>
<dbReference type="InterPro" id="IPR013087">
    <property type="entry name" value="Znf_C2H2_type"/>
</dbReference>
<gene>
    <name evidence="10" type="primary">ZNF333</name>
</gene>
<feature type="domain" description="C2H2-type" evidence="7">
    <location>
        <begin position="620"/>
        <end position="647"/>
    </location>
</feature>
<dbReference type="SUPFAM" id="SSF109640">
    <property type="entry name" value="KRAB domain (Kruppel-associated box)"/>
    <property type="match status" value="2"/>
</dbReference>
<keyword evidence="3 5" id="KW-0863">Zinc-finger</keyword>
<evidence type="ECO:0000259" key="8">
    <source>
        <dbReference type="PROSITE" id="PS50805"/>
    </source>
</evidence>
<dbReference type="InterPro" id="IPR001909">
    <property type="entry name" value="KRAB"/>
</dbReference>
<dbReference type="InterPro" id="IPR036236">
    <property type="entry name" value="Znf_C2H2_sf"/>
</dbReference>
<dbReference type="RefSeq" id="XP_070318978.1">
    <property type="nucleotide sequence ID" value="XM_070462877.1"/>
</dbReference>
<keyword evidence="4" id="KW-0862">Zinc</keyword>
<dbReference type="GeneID" id="110152822"/>
<dbReference type="InterPro" id="IPR050329">
    <property type="entry name" value="GLI_C2H2-zinc-finger"/>
</dbReference>
<feature type="domain" description="C2H2-type" evidence="7">
    <location>
        <begin position="564"/>
        <end position="591"/>
    </location>
</feature>
<feature type="domain" description="C2H2-type" evidence="7">
    <location>
        <begin position="648"/>
        <end position="675"/>
    </location>
</feature>
<dbReference type="Pfam" id="PF00096">
    <property type="entry name" value="zf-C2H2"/>
    <property type="match status" value="8"/>
</dbReference>
<keyword evidence="9" id="KW-1185">Reference proteome</keyword>
<sequence>MALRASASATSAADSPDTGSGSAPRPQTEVAVLDRAAPCGGSVSGQSAGRTHTETLNPGAGIMESVTLEDVAMELIQEWTLLDDAGRNLCRRVLQDNCRTPAPRAAGTPPCKASLVSQVEPREELKAAEHSVLCATGVDWESQFTPKEPTPLQDISMENSSYDLQMGPELDLKIEIKSEMEEEVMPPAPEDWSALQQSSEYAVSLGGGLPGGPQPLSRRPKVQDMSGLKVAVQMQRVATPEPALGLPRLWRAGGAALSAQGPAWLQKESTEEAAMTPGGLATCPQEPVTFADVAVLFTPEEWLFLDSAQKSLYRDVMLENYRNLASVAGDQLCKTRMSSHMEQREELCVTERGVFSGAQLGPHLQRQDSIPNQDILAAIPSIGMKREPPQVGENLYKYDELGKPFDSIKPLFQYPRFPTEGNPFEGRESRKSFLRTTRLIVPEKVPSGDKTYTCEKCARSFRYSSELIRHEKTHTAEKCFECQECRQAFKYFSNLRRHLKTHGGEKPFECSQCGKTFTRNFNLILHQRNHMGEKPYSCKDCGKAFTQPSSLRSHMRTHTGEKPFECCHCGKTFREHSSLKTHVRTHTREKPYQCNHCGKPFRTSTNLNVHKRIHTGEKLYECATCGQVLSRLSTLKSHMRIHTGEKPYPCPECGRAFGEPSSLRKHARTHTGKKPYVCPQCGRAFGQSSHLIVHVRTHTTGRPYECTQCDKAFRHSSSLSVHKRIHARGENVRTGDLPLSVSLPMEGPLAD</sequence>
<evidence type="ECO:0000256" key="5">
    <source>
        <dbReference type="PROSITE-ProRule" id="PRU00042"/>
    </source>
</evidence>
<feature type="domain" description="C2H2-type" evidence="7">
    <location>
        <begin position="508"/>
        <end position="535"/>
    </location>
</feature>
<dbReference type="PROSITE" id="PS50157">
    <property type="entry name" value="ZINC_FINGER_C2H2_2"/>
    <property type="match status" value="10"/>
</dbReference>
<dbReference type="Proteomes" id="UP001652640">
    <property type="component" value="Chromosome 3"/>
</dbReference>
<evidence type="ECO:0000256" key="6">
    <source>
        <dbReference type="SAM" id="MobiDB-lite"/>
    </source>
</evidence>
<dbReference type="SUPFAM" id="SSF57667">
    <property type="entry name" value="beta-beta-alpha zinc fingers"/>
    <property type="match status" value="5"/>
</dbReference>
<feature type="compositionally biased region" description="Polar residues" evidence="6">
    <location>
        <begin position="44"/>
        <end position="56"/>
    </location>
</feature>
<protein>
    <submittedName>
        <fullName evidence="10">Zinc finger protein 333 isoform X1</fullName>
    </submittedName>
</protein>
<name>A0ABM4HTT7_ODOVR</name>
<dbReference type="InterPro" id="IPR036051">
    <property type="entry name" value="KRAB_dom_sf"/>
</dbReference>
<feature type="domain" description="C2H2-type" evidence="7">
    <location>
        <begin position="592"/>
        <end position="619"/>
    </location>
</feature>
<feature type="domain" description="C2H2-type" evidence="7">
    <location>
        <begin position="536"/>
        <end position="563"/>
    </location>
</feature>
<dbReference type="PROSITE" id="PS50805">
    <property type="entry name" value="KRAB"/>
    <property type="match status" value="2"/>
</dbReference>
<dbReference type="SMART" id="SM00355">
    <property type="entry name" value="ZnF_C2H2"/>
    <property type="match status" value="10"/>
</dbReference>